<gene>
    <name evidence="3" type="ORF">GLIP_4097</name>
</gene>
<dbReference type="RefSeq" id="WP_008846510.1">
    <property type="nucleotide sequence ID" value="NZ_BAEN01000076.1"/>
</dbReference>
<proteinExistence type="predicted"/>
<sequence length="173" mass="19395">MSNLLKILLPLSLSILSVSAQAETVGEALKNCGQVQNSLKRLVCYDKIVNELNRYGGLQDLMDVPAPLSAKDKTDSEDENEADKNKRNSEFGLQPKLPEDTDEKIYATVVEVKEDGLKRAIFILNNGHHWRELEATNFKVKVGDVIYVESGALGSFHLSKDSLNRRIRVKRVK</sequence>
<dbReference type="eggNOG" id="ENOG5033267">
    <property type="taxonomic scope" value="Bacteria"/>
</dbReference>
<comment type="caution">
    <text evidence="3">The sequence shown here is derived from an EMBL/GenBank/DDBJ whole genome shotgun (WGS) entry which is preliminary data.</text>
</comment>
<evidence type="ECO:0008006" key="5">
    <source>
        <dbReference type="Google" id="ProtNLM"/>
    </source>
</evidence>
<organism evidence="3 4">
    <name type="scientific">Aliiglaciecola lipolytica E3</name>
    <dbReference type="NCBI Taxonomy" id="1127673"/>
    <lineage>
        <taxon>Bacteria</taxon>
        <taxon>Pseudomonadati</taxon>
        <taxon>Pseudomonadota</taxon>
        <taxon>Gammaproteobacteria</taxon>
        <taxon>Alteromonadales</taxon>
        <taxon>Alteromonadaceae</taxon>
        <taxon>Aliiglaciecola</taxon>
    </lineage>
</organism>
<feature type="chain" id="PRO_5003901196" description="Type IV pilus assembly protein PilP" evidence="2">
    <location>
        <begin position="23"/>
        <end position="173"/>
    </location>
</feature>
<accession>K6YJC2</accession>
<feature type="signal peptide" evidence="2">
    <location>
        <begin position="1"/>
        <end position="22"/>
    </location>
</feature>
<dbReference type="STRING" id="1127673.GLIP_4097"/>
<dbReference type="EMBL" id="BAEN01000076">
    <property type="protein sequence ID" value="GAC16708.1"/>
    <property type="molecule type" value="Genomic_DNA"/>
</dbReference>
<keyword evidence="2" id="KW-0732">Signal</keyword>
<dbReference type="OrthoDB" id="4750212at2"/>
<feature type="region of interest" description="Disordered" evidence="1">
    <location>
        <begin position="68"/>
        <end position="97"/>
    </location>
</feature>
<dbReference type="Proteomes" id="UP000006334">
    <property type="component" value="Unassembled WGS sequence"/>
</dbReference>
<protein>
    <recommendedName>
        <fullName evidence="5">Type IV pilus assembly protein PilP</fullName>
    </recommendedName>
</protein>
<evidence type="ECO:0000313" key="3">
    <source>
        <dbReference type="EMBL" id="GAC16708.1"/>
    </source>
</evidence>
<evidence type="ECO:0000256" key="1">
    <source>
        <dbReference type="SAM" id="MobiDB-lite"/>
    </source>
</evidence>
<name>K6YJC2_9ALTE</name>
<evidence type="ECO:0000313" key="4">
    <source>
        <dbReference type="Proteomes" id="UP000006334"/>
    </source>
</evidence>
<evidence type="ECO:0000256" key="2">
    <source>
        <dbReference type="SAM" id="SignalP"/>
    </source>
</evidence>
<reference evidence="3 4" key="1">
    <citation type="journal article" date="2017" name="Antonie Van Leeuwenhoek">
        <title>Rhizobium rhizosphaerae sp. nov., a novel species isolated from rice rhizosphere.</title>
        <authorList>
            <person name="Zhao J.J."/>
            <person name="Zhang J."/>
            <person name="Zhang R.J."/>
            <person name="Zhang C.W."/>
            <person name="Yin H.Q."/>
            <person name="Zhang X.X."/>
        </authorList>
    </citation>
    <scope>NUCLEOTIDE SEQUENCE [LARGE SCALE GENOMIC DNA]</scope>
    <source>
        <strain evidence="3 4">E3</strain>
    </source>
</reference>
<keyword evidence="4" id="KW-1185">Reference proteome</keyword>
<dbReference type="AlphaFoldDB" id="K6YJC2"/>